<organism evidence="1 2">
    <name type="scientific">Araneus ventricosus</name>
    <name type="common">Orbweaver spider</name>
    <name type="synonym">Epeira ventricosa</name>
    <dbReference type="NCBI Taxonomy" id="182803"/>
    <lineage>
        <taxon>Eukaryota</taxon>
        <taxon>Metazoa</taxon>
        <taxon>Ecdysozoa</taxon>
        <taxon>Arthropoda</taxon>
        <taxon>Chelicerata</taxon>
        <taxon>Arachnida</taxon>
        <taxon>Araneae</taxon>
        <taxon>Araneomorphae</taxon>
        <taxon>Entelegynae</taxon>
        <taxon>Araneoidea</taxon>
        <taxon>Araneidae</taxon>
        <taxon>Araneus</taxon>
    </lineage>
</organism>
<reference evidence="1 2" key="1">
    <citation type="journal article" date="2019" name="Sci. Rep.">
        <title>Orb-weaving spider Araneus ventricosus genome elucidates the spidroin gene catalogue.</title>
        <authorList>
            <person name="Kono N."/>
            <person name="Nakamura H."/>
            <person name="Ohtoshi R."/>
            <person name="Moran D.A.P."/>
            <person name="Shinohara A."/>
            <person name="Yoshida Y."/>
            <person name="Fujiwara M."/>
            <person name="Mori M."/>
            <person name="Tomita M."/>
            <person name="Arakawa K."/>
        </authorList>
    </citation>
    <scope>NUCLEOTIDE SEQUENCE [LARGE SCALE GENOMIC DNA]</scope>
</reference>
<evidence type="ECO:0000313" key="1">
    <source>
        <dbReference type="EMBL" id="GBO01637.1"/>
    </source>
</evidence>
<dbReference type="AlphaFoldDB" id="A0A4Y2TQG8"/>
<keyword evidence="2" id="KW-1185">Reference proteome</keyword>
<accession>A0A4Y2TQG8</accession>
<protein>
    <submittedName>
        <fullName evidence="1">Uncharacterized protein</fullName>
    </submittedName>
</protein>
<dbReference type="Proteomes" id="UP000499080">
    <property type="component" value="Unassembled WGS sequence"/>
</dbReference>
<proteinExistence type="predicted"/>
<name>A0A4Y2TQG8_ARAVE</name>
<comment type="caution">
    <text evidence="1">The sequence shown here is derived from an EMBL/GenBank/DDBJ whole genome shotgun (WGS) entry which is preliminary data.</text>
</comment>
<sequence>MFDPEEFSGTRTAYTEDRGWNRASNSVTRSQTSYMIPELTANQYCPEPITSRLSRTYHVQIAHKHKVEDYIARQEILYDLLQACENTTSMQHVMYDEATFHF</sequence>
<gene>
    <name evidence="1" type="ORF">AVEN_256410_1</name>
</gene>
<dbReference type="EMBL" id="BGPR01029690">
    <property type="protein sequence ID" value="GBO01637.1"/>
    <property type="molecule type" value="Genomic_DNA"/>
</dbReference>
<evidence type="ECO:0000313" key="2">
    <source>
        <dbReference type="Proteomes" id="UP000499080"/>
    </source>
</evidence>